<dbReference type="Proteomes" id="UP000680750">
    <property type="component" value="Chromosome"/>
</dbReference>
<evidence type="ECO:0000259" key="9">
    <source>
        <dbReference type="Pfam" id="PF03458"/>
    </source>
</evidence>
<comment type="similarity">
    <text evidence="2">Belongs to the UPF0126 family.</text>
</comment>
<keyword evidence="3" id="KW-1003">Cell membrane</keyword>
<evidence type="ECO:0000256" key="8">
    <source>
        <dbReference type="SAM" id="Phobius"/>
    </source>
</evidence>
<dbReference type="Pfam" id="PF03458">
    <property type="entry name" value="Gly_transporter"/>
    <property type="match status" value="2"/>
</dbReference>
<evidence type="ECO:0000256" key="4">
    <source>
        <dbReference type="ARBA" id="ARBA00022692"/>
    </source>
</evidence>
<sequence>MAALSADTLSEVTRAIDLAGVFANAVLGGALAARERLDVIGLVTLAVIAGTGGGLIRDTLLQRGTPVALTDYAYLLTALAGAGVAFLIKVEGSAWRRPLLFVDALALGFWAVAGAQKTLESGLGWLPAVLLGLITAVGGGVVRDVLIRRVPAIFGGTLYAGAALVASIVVVLCTQLGQPTIGVAAGVLVGAGLRLLSIQFHWTLPQGRNWTLRDGREWWARSSPLLRPARGQQQRAKRWESWRATRLSRRGGRDHPKQ</sequence>
<dbReference type="RefSeq" id="WP_084130871.1">
    <property type="nucleotide sequence ID" value="NZ_AP023354.1"/>
</dbReference>
<dbReference type="PANTHER" id="PTHR30506">
    <property type="entry name" value="INNER MEMBRANE PROTEIN"/>
    <property type="match status" value="1"/>
</dbReference>
<organism evidence="10 11">
    <name type="scientific">Actinocatenispora sera</name>
    <dbReference type="NCBI Taxonomy" id="390989"/>
    <lineage>
        <taxon>Bacteria</taxon>
        <taxon>Bacillati</taxon>
        <taxon>Actinomycetota</taxon>
        <taxon>Actinomycetes</taxon>
        <taxon>Micromonosporales</taxon>
        <taxon>Micromonosporaceae</taxon>
        <taxon>Actinocatenispora</taxon>
    </lineage>
</organism>
<dbReference type="GO" id="GO:0005886">
    <property type="term" value="C:plasma membrane"/>
    <property type="evidence" value="ECO:0007669"/>
    <property type="project" value="UniProtKB-SubCell"/>
</dbReference>
<evidence type="ECO:0000256" key="7">
    <source>
        <dbReference type="SAM" id="MobiDB-lite"/>
    </source>
</evidence>
<feature type="transmembrane region" description="Helical" evidence="8">
    <location>
        <begin position="158"/>
        <end position="177"/>
    </location>
</feature>
<evidence type="ECO:0000256" key="6">
    <source>
        <dbReference type="ARBA" id="ARBA00023136"/>
    </source>
</evidence>
<feature type="transmembrane region" description="Helical" evidence="8">
    <location>
        <begin position="183"/>
        <end position="204"/>
    </location>
</feature>
<feature type="transmembrane region" description="Helical" evidence="8">
    <location>
        <begin position="100"/>
        <end position="119"/>
    </location>
</feature>
<feature type="region of interest" description="Disordered" evidence="7">
    <location>
        <begin position="229"/>
        <end position="258"/>
    </location>
</feature>
<dbReference type="OrthoDB" id="9791874at2"/>
<keyword evidence="6 8" id="KW-0472">Membrane</keyword>
<feature type="transmembrane region" description="Helical" evidence="8">
    <location>
        <begin position="39"/>
        <end position="60"/>
    </location>
</feature>
<feature type="domain" description="Glycine transporter" evidence="9">
    <location>
        <begin position="101"/>
        <end position="174"/>
    </location>
</feature>
<feature type="transmembrane region" description="Helical" evidence="8">
    <location>
        <begin position="72"/>
        <end position="88"/>
    </location>
</feature>
<evidence type="ECO:0000256" key="1">
    <source>
        <dbReference type="ARBA" id="ARBA00004651"/>
    </source>
</evidence>
<feature type="transmembrane region" description="Helical" evidence="8">
    <location>
        <begin position="125"/>
        <end position="146"/>
    </location>
</feature>
<dbReference type="PANTHER" id="PTHR30506:SF3">
    <property type="entry name" value="UPF0126 INNER MEMBRANE PROTEIN YADS-RELATED"/>
    <property type="match status" value="1"/>
</dbReference>
<comment type="subcellular location">
    <subcellularLocation>
        <location evidence="1">Cell membrane</location>
        <topology evidence="1">Multi-pass membrane protein</topology>
    </subcellularLocation>
</comment>
<protein>
    <recommendedName>
        <fullName evidence="9">Glycine transporter domain-containing protein</fullName>
    </recommendedName>
</protein>
<feature type="domain" description="Glycine transporter" evidence="9">
    <location>
        <begin position="15"/>
        <end position="88"/>
    </location>
</feature>
<evidence type="ECO:0000256" key="5">
    <source>
        <dbReference type="ARBA" id="ARBA00022989"/>
    </source>
</evidence>
<dbReference type="EMBL" id="AP023354">
    <property type="protein sequence ID" value="BCJ31290.1"/>
    <property type="molecule type" value="Genomic_DNA"/>
</dbReference>
<name>A0A810L6U2_9ACTN</name>
<evidence type="ECO:0000256" key="2">
    <source>
        <dbReference type="ARBA" id="ARBA00008193"/>
    </source>
</evidence>
<dbReference type="InterPro" id="IPR005115">
    <property type="entry name" value="Gly_transporter"/>
</dbReference>
<evidence type="ECO:0000313" key="11">
    <source>
        <dbReference type="Proteomes" id="UP000680750"/>
    </source>
</evidence>
<evidence type="ECO:0000313" key="10">
    <source>
        <dbReference type="EMBL" id="BCJ31290.1"/>
    </source>
</evidence>
<keyword evidence="11" id="KW-1185">Reference proteome</keyword>
<keyword evidence="4 8" id="KW-0812">Transmembrane</keyword>
<evidence type="ECO:0000256" key="3">
    <source>
        <dbReference type="ARBA" id="ARBA00022475"/>
    </source>
</evidence>
<reference evidence="10" key="1">
    <citation type="submission" date="2020-08" db="EMBL/GenBank/DDBJ databases">
        <title>Whole genome shotgun sequence of Actinocatenispora sera NBRC 101916.</title>
        <authorList>
            <person name="Komaki H."/>
            <person name="Tamura T."/>
        </authorList>
    </citation>
    <scope>NUCLEOTIDE SEQUENCE</scope>
    <source>
        <strain evidence="10">NBRC 101916</strain>
    </source>
</reference>
<feature type="transmembrane region" description="Helical" evidence="8">
    <location>
        <begin position="12"/>
        <end position="32"/>
    </location>
</feature>
<keyword evidence="5 8" id="KW-1133">Transmembrane helix</keyword>
<dbReference type="KEGG" id="aser:Asera_53980"/>
<dbReference type="AlphaFoldDB" id="A0A810L6U2"/>
<proteinExistence type="inferred from homology"/>
<gene>
    <name evidence="10" type="ORF">Asera_53980</name>
</gene>
<accession>A0A810L6U2</accession>